<dbReference type="PROSITE" id="PS51324">
    <property type="entry name" value="ERV_ALR"/>
    <property type="match status" value="1"/>
</dbReference>
<evidence type="ECO:0000259" key="7">
    <source>
        <dbReference type="PROSITE" id="PS51324"/>
    </source>
</evidence>
<sequence>MKKNVWGPAIWTLFHVLAHKLKDDSFPTIGKPLFYYIIRICNNLPCPDCARHASLFLNKLNPLLLKSKNDLIQTLYVFHNSVNKRTDKPLQPEAILSQYENENIINVFNNFIAVFNTHNNKLLADNLQRKFIIRDFKRWFLNNIQHFTR</sequence>
<dbReference type="SUPFAM" id="SSF69000">
    <property type="entry name" value="FAD-dependent thiol oxidase"/>
    <property type="match status" value="1"/>
</dbReference>
<dbReference type="Gene3D" id="1.20.120.310">
    <property type="entry name" value="ERV/ALR sulfhydryl oxidase domain"/>
    <property type="match status" value="1"/>
</dbReference>
<evidence type="ECO:0000256" key="4">
    <source>
        <dbReference type="ARBA" id="ARBA00022827"/>
    </source>
</evidence>
<evidence type="ECO:0000256" key="1">
    <source>
        <dbReference type="ARBA" id="ARBA00001974"/>
    </source>
</evidence>
<evidence type="ECO:0000313" key="8">
    <source>
        <dbReference type="EMBL" id="QHT23474.1"/>
    </source>
</evidence>
<dbReference type="AlphaFoldDB" id="A0A6C0E356"/>
<feature type="domain" description="ERV/ALR sulfhydryl oxidase" evidence="7">
    <location>
        <begin position="1"/>
        <end position="100"/>
    </location>
</feature>
<accession>A0A6C0E356</accession>
<keyword evidence="4" id="KW-0274">FAD</keyword>
<protein>
    <recommendedName>
        <fullName evidence="2">thiol oxidase</fullName>
        <ecNumber evidence="2">1.8.3.2</ecNumber>
    </recommendedName>
</protein>
<dbReference type="GO" id="GO:0016972">
    <property type="term" value="F:thiol oxidase activity"/>
    <property type="evidence" value="ECO:0007669"/>
    <property type="project" value="UniProtKB-EC"/>
</dbReference>
<dbReference type="Pfam" id="PF04777">
    <property type="entry name" value="Evr1_Alr"/>
    <property type="match status" value="1"/>
</dbReference>
<keyword evidence="5" id="KW-0560">Oxidoreductase</keyword>
<dbReference type="EMBL" id="MN739731">
    <property type="protein sequence ID" value="QHT23474.1"/>
    <property type="molecule type" value="Genomic_DNA"/>
</dbReference>
<keyword evidence="3" id="KW-0285">Flavoprotein</keyword>
<dbReference type="InterPro" id="IPR017905">
    <property type="entry name" value="ERV/ALR_sulphydryl_oxidase"/>
</dbReference>
<evidence type="ECO:0000256" key="5">
    <source>
        <dbReference type="ARBA" id="ARBA00023002"/>
    </source>
</evidence>
<dbReference type="InterPro" id="IPR036774">
    <property type="entry name" value="ERV/ALR_sulphydryl_oxid_sf"/>
</dbReference>
<dbReference type="EC" id="1.8.3.2" evidence="2"/>
<evidence type="ECO:0000256" key="6">
    <source>
        <dbReference type="ARBA" id="ARBA00023157"/>
    </source>
</evidence>
<organism evidence="8">
    <name type="scientific">viral metagenome</name>
    <dbReference type="NCBI Taxonomy" id="1070528"/>
    <lineage>
        <taxon>unclassified sequences</taxon>
        <taxon>metagenomes</taxon>
        <taxon>organismal metagenomes</taxon>
    </lineage>
</organism>
<comment type="cofactor">
    <cofactor evidence="1">
        <name>FAD</name>
        <dbReference type="ChEBI" id="CHEBI:57692"/>
    </cofactor>
</comment>
<proteinExistence type="predicted"/>
<evidence type="ECO:0000256" key="3">
    <source>
        <dbReference type="ARBA" id="ARBA00022630"/>
    </source>
</evidence>
<evidence type="ECO:0000256" key="2">
    <source>
        <dbReference type="ARBA" id="ARBA00012512"/>
    </source>
</evidence>
<name>A0A6C0E356_9ZZZZ</name>
<keyword evidence="6" id="KW-1015">Disulfide bond</keyword>
<reference evidence="8" key="1">
    <citation type="journal article" date="2020" name="Nature">
        <title>Giant virus diversity and host interactions through global metagenomics.</title>
        <authorList>
            <person name="Schulz F."/>
            <person name="Roux S."/>
            <person name="Paez-Espino D."/>
            <person name="Jungbluth S."/>
            <person name="Walsh D.A."/>
            <person name="Denef V.J."/>
            <person name="McMahon K.D."/>
            <person name="Konstantinidis K.T."/>
            <person name="Eloe-Fadrosh E.A."/>
            <person name="Kyrpides N.C."/>
            <person name="Woyke T."/>
        </authorList>
    </citation>
    <scope>NUCLEOTIDE SEQUENCE</scope>
    <source>
        <strain evidence="8">GVMAG-M-3300023179-116</strain>
    </source>
</reference>